<evidence type="ECO:0000313" key="3">
    <source>
        <dbReference type="Proteomes" id="UP001194468"/>
    </source>
</evidence>
<evidence type="ECO:0000313" key="2">
    <source>
        <dbReference type="EMBL" id="KAF8444583.1"/>
    </source>
</evidence>
<feature type="transmembrane region" description="Helical" evidence="1">
    <location>
        <begin position="134"/>
        <end position="154"/>
    </location>
</feature>
<sequence length="216" mass="23931">MRKTSYVVTFAAVLIVLVVNILSARLPDWLITTYELDLPNTTTTIRYGLLQRCERSIVSIPGPGNGRLEYSDFQCRPFPLKVQDGCEKENHLACVEWVSARYFTELGIGFASMALVALLIGVSTHSRRRRVWRAVAGLVLLHAIFQLGAFVLVTELYSRNAFDNFEHAKPGLGYVFNAVSWVVGFLVGSAVIVTGIAADRGHSWAAGNRAYRPIRG</sequence>
<reference evidence="2" key="2">
    <citation type="journal article" date="2020" name="Nat. Commun.">
        <title>Large-scale genome sequencing of mycorrhizal fungi provides insights into the early evolution of symbiotic traits.</title>
        <authorList>
            <person name="Miyauchi S."/>
            <person name="Kiss E."/>
            <person name="Kuo A."/>
            <person name="Drula E."/>
            <person name="Kohler A."/>
            <person name="Sanchez-Garcia M."/>
            <person name="Morin E."/>
            <person name="Andreopoulos B."/>
            <person name="Barry K.W."/>
            <person name="Bonito G."/>
            <person name="Buee M."/>
            <person name="Carver A."/>
            <person name="Chen C."/>
            <person name="Cichocki N."/>
            <person name="Clum A."/>
            <person name="Culley D."/>
            <person name="Crous P.W."/>
            <person name="Fauchery L."/>
            <person name="Girlanda M."/>
            <person name="Hayes R.D."/>
            <person name="Keri Z."/>
            <person name="LaButti K."/>
            <person name="Lipzen A."/>
            <person name="Lombard V."/>
            <person name="Magnuson J."/>
            <person name="Maillard F."/>
            <person name="Murat C."/>
            <person name="Nolan M."/>
            <person name="Ohm R.A."/>
            <person name="Pangilinan J."/>
            <person name="Pereira M.F."/>
            <person name="Perotto S."/>
            <person name="Peter M."/>
            <person name="Pfister S."/>
            <person name="Riley R."/>
            <person name="Sitrit Y."/>
            <person name="Stielow J.B."/>
            <person name="Szollosi G."/>
            <person name="Zifcakova L."/>
            <person name="Stursova M."/>
            <person name="Spatafora J.W."/>
            <person name="Tedersoo L."/>
            <person name="Vaario L.M."/>
            <person name="Yamada A."/>
            <person name="Yan M."/>
            <person name="Wang P."/>
            <person name="Xu J."/>
            <person name="Bruns T."/>
            <person name="Baldrian P."/>
            <person name="Vilgalys R."/>
            <person name="Dunand C."/>
            <person name="Henrissat B."/>
            <person name="Grigoriev I.V."/>
            <person name="Hibbett D."/>
            <person name="Nagy L.G."/>
            <person name="Martin F.M."/>
        </authorList>
    </citation>
    <scope>NUCLEOTIDE SEQUENCE</scope>
    <source>
        <strain evidence="2">BED1</strain>
    </source>
</reference>
<accession>A0AAD4GHP8</accession>
<keyword evidence="1" id="KW-0472">Membrane</keyword>
<gene>
    <name evidence="2" type="ORF">L210DRAFT_3758573</name>
</gene>
<organism evidence="2 3">
    <name type="scientific">Boletus edulis BED1</name>
    <dbReference type="NCBI Taxonomy" id="1328754"/>
    <lineage>
        <taxon>Eukaryota</taxon>
        <taxon>Fungi</taxon>
        <taxon>Dikarya</taxon>
        <taxon>Basidiomycota</taxon>
        <taxon>Agaricomycotina</taxon>
        <taxon>Agaricomycetes</taxon>
        <taxon>Agaricomycetidae</taxon>
        <taxon>Boletales</taxon>
        <taxon>Boletineae</taxon>
        <taxon>Boletaceae</taxon>
        <taxon>Boletoideae</taxon>
        <taxon>Boletus</taxon>
    </lineage>
</organism>
<keyword evidence="1" id="KW-1133">Transmembrane helix</keyword>
<comment type="caution">
    <text evidence="2">The sequence shown here is derived from an EMBL/GenBank/DDBJ whole genome shotgun (WGS) entry which is preliminary data.</text>
</comment>
<name>A0AAD4GHP8_BOLED</name>
<keyword evidence="1" id="KW-0812">Transmembrane</keyword>
<dbReference type="EMBL" id="WHUW01000006">
    <property type="protein sequence ID" value="KAF8444583.1"/>
    <property type="molecule type" value="Genomic_DNA"/>
</dbReference>
<proteinExistence type="predicted"/>
<dbReference type="Proteomes" id="UP001194468">
    <property type="component" value="Unassembled WGS sequence"/>
</dbReference>
<dbReference type="Gene3D" id="1.20.140.150">
    <property type="match status" value="1"/>
</dbReference>
<reference evidence="2" key="1">
    <citation type="submission" date="2019-10" db="EMBL/GenBank/DDBJ databases">
        <authorList>
            <consortium name="DOE Joint Genome Institute"/>
            <person name="Kuo A."/>
            <person name="Miyauchi S."/>
            <person name="Kiss E."/>
            <person name="Drula E."/>
            <person name="Kohler A."/>
            <person name="Sanchez-Garcia M."/>
            <person name="Andreopoulos B."/>
            <person name="Barry K.W."/>
            <person name="Bonito G."/>
            <person name="Buee M."/>
            <person name="Carver A."/>
            <person name="Chen C."/>
            <person name="Cichocki N."/>
            <person name="Clum A."/>
            <person name="Culley D."/>
            <person name="Crous P.W."/>
            <person name="Fauchery L."/>
            <person name="Girlanda M."/>
            <person name="Hayes R."/>
            <person name="Keri Z."/>
            <person name="LaButti K."/>
            <person name="Lipzen A."/>
            <person name="Lombard V."/>
            <person name="Magnuson J."/>
            <person name="Maillard F."/>
            <person name="Morin E."/>
            <person name="Murat C."/>
            <person name="Nolan M."/>
            <person name="Ohm R."/>
            <person name="Pangilinan J."/>
            <person name="Pereira M."/>
            <person name="Perotto S."/>
            <person name="Peter M."/>
            <person name="Riley R."/>
            <person name="Sitrit Y."/>
            <person name="Stielow B."/>
            <person name="Szollosi G."/>
            <person name="Zifcakova L."/>
            <person name="Stursova M."/>
            <person name="Spatafora J.W."/>
            <person name="Tedersoo L."/>
            <person name="Vaario L.-M."/>
            <person name="Yamada A."/>
            <person name="Yan M."/>
            <person name="Wang P."/>
            <person name="Xu J."/>
            <person name="Bruns T."/>
            <person name="Baldrian P."/>
            <person name="Vilgalys R."/>
            <person name="Henrissat B."/>
            <person name="Grigoriev I.V."/>
            <person name="Hibbett D."/>
            <person name="Nagy L.G."/>
            <person name="Martin F.M."/>
        </authorList>
    </citation>
    <scope>NUCLEOTIDE SEQUENCE</scope>
    <source>
        <strain evidence="2">BED1</strain>
    </source>
</reference>
<protein>
    <submittedName>
        <fullName evidence="2">Uncharacterized protein</fullName>
    </submittedName>
</protein>
<dbReference type="AlphaFoldDB" id="A0AAD4GHP8"/>
<feature type="transmembrane region" description="Helical" evidence="1">
    <location>
        <begin position="102"/>
        <end position="122"/>
    </location>
</feature>
<evidence type="ECO:0000256" key="1">
    <source>
        <dbReference type="SAM" id="Phobius"/>
    </source>
</evidence>
<keyword evidence="3" id="KW-1185">Reference proteome</keyword>
<feature type="transmembrane region" description="Helical" evidence="1">
    <location>
        <begin position="174"/>
        <end position="198"/>
    </location>
</feature>